<dbReference type="InterPro" id="IPR002347">
    <property type="entry name" value="SDR_fam"/>
</dbReference>
<gene>
    <name evidence="4" type="ORF">L207DRAFT_491658</name>
</gene>
<dbReference type="PANTHER" id="PTHR43669:SF15">
    <property type="entry name" value="OXIDOREDUCTASE, SHORT-CHAIN DEHYDROGENASE_REDUCTASE FAMILY (AFU_ORTHOLOGUE AFUA_1G01330)"/>
    <property type="match status" value="1"/>
</dbReference>
<evidence type="ECO:0000313" key="5">
    <source>
        <dbReference type="Proteomes" id="UP000235786"/>
    </source>
</evidence>
<evidence type="ECO:0000313" key="4">
    <source>
        <dbReference type="EMBL" id="PMD38054.1"/>
    </source>
</evidence>
<dbReference type="AlphaFoldDB" id="A0A2J6RHR1"/>
<comment type="similarity">
    <text evidence="1">Belongs to the short-chain dehydrogenases/reductases (SDR) family.</text>
</comment>
<dbReference type="PRINTS" id="PR00081">
    <property type="entry name" value="GDHRDH"/>
</dbReference>
<name>A0A2J6RHR1_HYAVF</name>
<dbReference type="STRING" id="1149755.A0A2J6RHR1"/>
<dbReference type="Proteomes" id="UP000235786">
    <property type="component" value="Unassembled WGS sequence"/>
</dbReference>
<dbReference type="PROSITE" id="PS00061">
    <property type="entry name" value="ADH_SHORT"/>
    <property type="match status" value="1"/>
</dbReference>
<evidence type="ECO:0000256" key="3">
    <source>
        <dbReference type="ARBA" id="ARBA00023002"/>
    </source>
</evidence>
<evidence type="ECO:0000256" key="1">
    <source>
        <dbReference type="ARBA" id="ARBA00006484"/>
    </source>
</evidence>
<dbReference type="InterPro" id="IPR036291">
    <property type="entry name" value="NAD(P)-bd_dom_sf"/>
</dbReference>
<dbReference type="PANTHER" id="PTHR43669">
    <property type="entry name" value="5-KETO-D-GLUCONATE 5-REDUCTASE"/>
    <property type="match status" value="1"/>
</dbReference>
<keyword evidence="5" id="KW-1185">Reference proteome</keyword>
<organism evidence="4 5">
    <name type="scientific">Hyaloscypha variabilis (strain UAMH 11265 / GT02V1 / F)</name>
    <name type="common">Meliniomyces variabilis</name>
    <dbReference type="NCBI Taxonomy" id="1149755"/>
    <lineage>
        <taxon>Eukaryota</taxon>
        <taxon>Fungi</taxon>
        <taxon>Dikarya</taxon>
        <taxon>Ascomycota</taxon>
        <taxon>Pezizomycotina</taxon>
        <taxon>Leotiomycetes</taxon>
        <taxon>Helotiales</taxon>
        <taxon>Hyaloscyphaceae</taxon>
        <taxon>Hyaloscypha</taxon>
        <taxon>Hyaloscypha variabilis</taxon>
    </lineage>
</organism>
<dbReference type="OrthoDB" id="37659at2759"/>
<evidence type="ECO:0000256" key="2">
    <source>
        <dbReference type="ARBA" id="ARBA00022857"/>
    </source>
</evidence>
<keyword evidence="2" id="KW-0521">NADP</keyword>
<dbReference type="InterPro" id="IPR020904">
    <property type="entry name" value="Sc_DH/Rdtase_CS"/>
</dbReference>
<keyword evidence="3" id="KW-0560">Oxidoreductase</keyword>
<sequence>MSFPYKHVLMIGATSGIGKGLSERFVKVGIKVTAVGRRQDRLDEFVSKHGTSKAAGVAFDLANTAKIPQFVNDVTTASPDIDCLFLNAGVQAKYDFSKPDLVDVAAFNSEINVNFTSFVVLVHAFLPFLLSKKTDTSIVFTGSHLAIVPAVTLPAYSASKAALNAFTLCLRDQLALTKIKVIELSPPPVQSELHDYMGTHGRKMGMPLDEFSDKAFELLETGSDQIIIGTVGPPGNADTTAKFLEVIEKRRSVFEWLSKLMLGRS</sequence>
<dbReference type="Gene3D" id="3.40.50.720">
    <property type="entry name" value="NAD(P)-binding Rossmann-like Domain"/>
    <property type="match status" value="1"/>
</dbReference>
<dbReference type="SUPFAM" id="SSF51735">
    <property type="entry name" value="NAD(P)-binding Rossmann-fold domains"/>
    <property type="match status" value="1"/>
</dbReference>
<proteinExistence type="inferred from homology"/>
<protein>
    <submittedName>
        <fullName evidence="4">Oxidoreductase</fullName>
    </submittedName>
</protein>
<dbReference type="EMBL" id="KZ613948">
    <property type="protein sequence ID" value="PMD38054.1"/>
    <property type="molecule type" value="Genomic_DNA"/>
</dbReference>
<reference evidence="4 5" key="1">
    <citation type="submission" date="2016-04" db="EMBL/GenBank/DDBJ databases">
        <title>A degradative enzymes factory behind the ericoid mycorrhizal symbiosis.</title>
        <authorList>
            <consortium name="DOE Joint Genome Institute"/>
            <person name="Martino E."/>
            <person name="Morin E."/>
            <person name="Grelet G."/>
            <person name="Kuo A."/>
            <person name="Kohler A."/>
            <person name="Daghino S."/>
            <person name="Barry K."/>
            <person name="Choi C."/>
            <person name="Cichocki N."/>
            <person name="Clum A."/>
            <person name="Copeland A."/>
            <person name="Hainaut M."/>
            <person name="Haridas S."/>
            <person name="Labutti K."/>
            <person name="Lindquist E."/>
            <person name="Lipzen A."/>
            <person name="Khouja H.-R."/>
            <person name="Murat C."/>
            <person name="Ohm R."/>
            <person name="Olson A."/>
            <person name="Spatafora J."/>
            <person name="Veneault-Fourrey C."/>
            <person name="Henrissat B."/>
            <person name="Grigoriev I."/>
            <person name="Martin F."/>
            <person name="Perotto S."/>
        </authorList>
    </citation>
    <scope>NUCLEOTIDE SEQUENCE [LARGE SCALE GENOMIC DNA]</scope>
    <source>
        <strain evidence="4 5">F</strain>
    </source>
</reference>
<accession>A0A2J6RHR1</accession>
<dbReference type="Pfam" id="PF00106">
    <property type="entry name" value="adh_short"/>
    <property type="match status" value="1"/>
</dbReference>
<dbReference type="GO" id="GO:0016491">
    <property type="term" value="F:oxidoreductase activity"/>
    <property type="evidence" value="ECO:0007669"/>
    <property type="project" value="UniProtKB-KW"/>
</dbReference>